<dbReference type="InterPro" id="IPR045035">
    <property type="entry name" value="YSL-like"/>
</dbReference>
<dbReference type="NCBIfam" id="TIGR00728">
    <property type="entry name" value="OPT_sfam"/>
    <property type="match status" value="1"/>
</dbReference>
<dbReference type="AlphaFoldDB" id="A0A835AJB6"/>
<keyword evidence="9" id="KW-1185">Reference proteome</keyword>
<keyword evidence="4 7" id="KW-0812">Transmembrane</keyword>
<organism evidence="8 9">
    <name type="scientific">Digitaria exilis</name>
    <dbReference type="NCBI Taxonomy" id="1010633"/>
    <lineage>
        <taxon>Eukaryota</taxon>
        <taxon>Viridiplantae</taxon>
        <taxon>Streptophyta</taxon>
        <taxon>Embryophyta</taxon>
        <taxon>Tracheophyta</taxon>
        <taxon>Spermatophyta</taxon>
        <taxon>Magnoliopsida</taxon>
        <taxon>Liliopsida</taxon>
        <taxon>Poales</taxon>
        <taxon>Poaceae</taxon>
        <taxon>PACMAD clade</taxon>
        <taxon>Panicoideae</taxon>
        <taxon>Panicodae</taxon>
        <taxon>Paniceae</taxon>
        <taxon>Anthephorinae</taxon>
        <taxon>Digitaria</taxon>
    </lineage>
</organism>
<dbReference type="PANTHER" id="PTHR31645">
    <property type="entry name" value="OLIGOPEPTIDE TRANSPORTER YGL114W-RELATED"/>
    <property type="match status" value="1"/>
</dbReference>
<evidence type="ECO:0000256" key="5">
    <source>
        <dbReference type="ARBA" id="ARBA00022989"/>
    </source>
</evidence>
<name>A0A835AJB6_9POAL</name>
<feature type="transmembrane region" description="Helical" evidence="7">
    <location>
        <begin position="145"/>
        <end position="166"/>
    </location>
</feature>
<feature type="transmembrane region" description="Helical" evidence="7">
    <location>
        <begin position="187"/>
        <end position="207"/>
    </location>
</feature>
<comment type="subcellular location">
    <subcellularLocation>
        <location evidence="1">Membrane</location>
        <topology evidence="1">Multi-pass membrane protein</topology>
    </subcellularLocation>
</comment>
<dbReference type="Proteomes" id="UP000636709">
    <property type="component" value="Unassembled WGS sequence"/>
</dbReference>
<accession>A0A835AJB6</accession>
<dbReference type="EMBL" id="JACEFO010002444">
    <property type="protein sequence ID" value="KAF8660407.1"/>
    <property type="molecule type" value="Genomic_DNA"/>
</dbReference>
<keyword evidence="5 7" id="KW-1133">Transmembrane helix</keyword>
<evidence type="ECO:0000256" key="2">
    <source>
        <dbReference type="ARBA" id="ARBA00010276"/>
    </source>
</evidence>
<feature type="transmembrane region" description="Helical" evidence="7">
    <location>
        <begin position="367"/>
        <end position="389"/>
    </location>
</feature>
<comment type="similarity">
    <text evidence="2">Belongs to the YSL (TC 2.A.67.2) family.</text>
</comment>
<feature type="transmembrane region" description="Helical" evidence="7">
    <location>
        <begin position="428"/>
        <end position="445"/>
    </location>
</feature>
<feature type="transmembrane region" description="Helical" evidence="7">
    <location>
        <begin position="253"/>
        <end position="273"/>
    </location>
</feature>
<evidence type="ECO:0000256" key="1">
    <source>
        <dbReference type="ARBA" id="ARBA00004141"/>
    </source>
</evidence>
<dbReference type="Pfam" id="PF03169">
    <property type="entry name" value="OPT"/>
    <property type="match status" value="1"/>
</dbReference>
<evidence type="ECO:0000256" key="7">
    <source>
        <dbReference type="SAM" id="Phobius"/>
    </source>
</evidence>
<dbReference type="OrthoDB" id="627262at2759"/>
<proteinExistence type="inferred from homology"/>
<dbReference type="PANTHER" id="PTHR31645:SF95">
    <property type="entry name" value="METAL-NICOTIANAMINE TRANSPORTER YSL10-RELATED"/>
    <property type="match status" value="1"/>
</dbReference>
<evidence type="ECO:0000256" key="4">
    <source>
        <dbReference type="ARBA" id="ARBA00022692"/>
    </source>
</evidence>
<protein>
    <submittedName>
        <fullName evidence="8">Uncharacterized protein</fullName>
    </submittedName>
</protein>
<dbReference type="GO" id="GO:0016020">
    <property type="term" value="C:membrane"/>
    <property type="evidence" value="ECO:0007669"/>
    <property type="project" value="UniProtKB-SubCell"/>
</dbReference>
<evidence type="ECO:0000313" key="8">
    <source>
        <dbReference type="EMBL" id="KAF8660407.1"/>
    </source>
</evidence>
<dbReference type="InterPro" id="IPR004813">
    <property type="entry name" value="OPT"/>
</dbReference>
<feature type="transmembrane region" description="Helical" evidence="7">
    <location>
        <begin position="465"/>
        <end position="487"/>
    </location>
</feature>
<evidence type="ECO:0000256" key="6">
    <source>
        <dbReference type="ARBA" id="ARBA00023136"/>
    </source>
</evidence>
<dbReference type="GO" id="GO:0035673">
    <property type="term" value="F:oligopeptide transmembrane transporter activity"/>
    <property type="evidence" value="ECO:0007669"/>
    <property type="project" value="InterPro"/>
</dbReference>
<evidence type="ECO:0000313" key="9">
    <source>
        <dbReference type="Proteomes" id="UP000636709"/>
    </source>
</evidence>
<comment type="caution">
    <text evidence="8">The sequence shown here is derived from an EMBL/GenBank/DDBJ whole genome shotgun (WGS) entry which is preliminary data.</text>
</comment>
<evidence type="ECO:0000256" key="3">
    <source>
        <dbReference type="ARBA" id="ARBA00022448"/>
    </source>
</evidence>
<gene>
    <name evidence="8" type="ORF">HU200_057990</name>
</gene>
<keyword evidence="6 7" id="KW-0472">Membrane</keyword>
<feature type="transmembrane region" description="Helical" evidence="7">
    <location>
        <begin position="329"/>
        <end position="347"/>
    </location>
</feature>
<feature type="transmembrane region" description="Helical" evidence="7">
    <location>
        <begin position="278"/>
        <end position="298"/>
    </location>
</feature>
<sequence length="552" mass="59892">MFGMSERISEQSGETLDEHNIKNPALGWMIGFLFIVSFLGLFSVVPLRKIMIIDYKLIYPSGTATAHLINSFHTPQGAKLAKRQVKTLGKFFAGSFAWGFFQWFYTAGEGCGFMSFPTLGLEAYRQKFFFDFSATYVGVGMICPYLVNVSVLLGGVVSWGIMWPLIEQKKGDWYPADLKPSSLRGIVGYRVFVSIALILGDGLYNFLKVMTKTVTALVVQGAGRDDLRALPEESFDDQRRTELFLKDEIPNKLALSAYAVIAVVSIATVPHIFHQLRWYHVAVSYVIAPVLAFCNAYGCGLTDWSLATTYGKLAIFTVGAWAGADEGGIIAGLAACGVMIGIVSTASDLTQDFKTGYMTLASPRSMFVSQVIGTAMGCVVAPSVFWLFYNAFGDIGMPGSEYPSPNALVYRNMAILGVQGLGSLPRHCLDLCVAFFAAAIGINLARDLAGPAAAAYIPLPMAMAIPFYLGPYFGIDMCLGSLVRLVWDRLDPARAKAFAPPVASGLICGDGIWTLPQSVLALAGVKPPICMKFLSRTANIQVDAFLRAAKRH</sequence>
<keyword evidence="3" id="KW-0813">Transport</keyword>
<feature type="transmembrane region" description="Helical" evidence="7">
    <location>
        <begin position="25"/>
        <end position="47"/>
    </location>
</feature>
<reference evidence="8" key="1">
    <citation type="submission" date="2020-07" db="EMBL/GenBank/DDBJ databases">
        <title>Genome sequence and genetic diversity analysis of an under-domesticated orphan crop, white fonio (Digitaria exilis).</title>
        <authorList>
            <person name="Bennetzen J.L."/>
            <person name="Chen S."/>
            <person name="Ma X."/>
            <person name="Wang X."/>
            <person name="Yssel A.E.J."/>
            <person name="Chaluvadi S.R."/>
            <person name="Johnson M."/>
            <person name="Gangashetty P."/>
            <person name="Hamidou F."/>
            <person name="Sanogo M.D."/>
            <person name="Zwaenepoel A."/>
            <person name="Wallace J."/>
            <person name="Van De Peer Y."/>
            <person name="Van Deynze A."/>
        </authorList>
    </citation>
    <scope>NUCLEOTIDE SEQUENCE</scope>
    <source>
        <tissue evidence="8">Leaves</tissue>
    </source>
</reference>